<feature type="compositionally biased region" description="Polar residues" evidence="1">
    <location>
        <begin position="64"/>
        <end position="84"/>
    </location>
</feature>
<keyword evidence="4" id="KW-1185">Reference proteome</keyword>
<dbReference type="InterPro" id="IPR048337">
    <property type="entry name" value="FAM50A/XAP5_C"/>
</dbReference>
<organism evidence="3 4">
    <name type="scientific">Patellaria atrata CBS 101060</name>
    <dbReference type="NCBI Taxonomy" id="1346257"/>
    <lineage>
        <taxon>Eukaryota</taxon>
        <taxon>Fungi</taxon>
        <taxon>Dikarya</taxon>
        <taxon>Ascomycota</taxon>
        <taxon>Pezizomycotina</taxon>
        <taxon>Dothideomycetes</taxon>
        <taxon>Dothideomycetes incertae sedis</taxon>
        <taxon>Patellariales</taxon>
        <taxon>Patellariaceae</taxon>
        <taxon>Patellaria</taxon>
    </lineage>
</organism>
<dbReference type="GO" id="GO:0005634">
    <property type="term" value="C:nucleus"/>
    <property type="evidence" value="ECO:0007669"/>
    <property type="project" value="InterPro"/>
</dbReference>
<dbReference type="EMBL" id="MU006090">
    <property type="protein sequence ID" value="KAF2842203.1"/>
    <property type="molecule type" value="Genomic_DNA"/>
</dbReference>
<feature type="compositionally biased region" description="Polar residues" evidence="1">
    <location>
        <begin position="20"/>
        <end position="42"/>
    </location>
</feature>
<feature type="region of interest" description="Disordered" evidence="1">
    <location>
        <begin position="1"/>
        <end position="46"/>
    </location>
</feature>
<dbReference type="OrthoDB" id="1562195at2759"/>
<evidence type="ECO:0000256" key="1">
    <source>
        <dbReference type="SAM" id="MobiDB-lite"/>
    </source>
</evidence>
<accession>A0A9P4VSM8</accession>
<protein>
    <submittedName>
        <fullName evidence="3">XAP5-domain-containing protein</fullName>
    </submittedName>
</protein>
<gene>
    <name evidence="3" type="ORF">M501DRAFT_927877</name>
</gene>
<feature type="compositionally biased region" description="Polar residues" evidence="1">
    <location>
        <begin position="109"/>
        <end position="120"/>
    </location>
</feature>
<dbReference type="Proteomes" id="UP000799429">
    <property type="component" value="Unassembled WGS sequence"/>
</dbReference>
<reference evidence="3" key="1">
    <citation type="journal article" date="2020" name="Stud. Mycol.">
        <title>101 Dothideomycetes genomes: a test case for predicting lifestyles and emergence of pathogens.</title>
        <authorList>
            <person name="Haridas S."/>
            <person name="Albert R."/>
            <person name="Binder M."/>
            <person name="Bloem J."/>
            <person name="Labutti K."/>
            <person name="Salamov A."/>
            <person name="Andreopoulos B."/>
            <person name="Baker S."/>
            <person name="Barry K."/>
            <person name="Bills G."/>
            <person name="Bluhm B."/>
            <person name="Cannon C."/>
            <person name="Castanera R."/>
            <person name="Culley D."/>
            <person name="Daum C."/>
            <person name="Ezra D."/>
            <person name="Gonzalez J."/>
            <person name="Henrissat B."/>
            <person name="Kuo A."/>
            <person name="Liang C."/>
            <person name="Lipzen A."/>
            <person name="Lutzoni F."/>
            <person name="Magnuson J."/>
            <person name="Mondo S."/>
            <person name="Nolan M."/>
            <person name="Ohm R."/>
            <person name="Pangilinan J."/>
            <person name="Park H.-J."/>
            <person name="Ramirez L."/>
            <person name="Alfaro M."/>
            <person name="Sun H."/>
            <person name="Tritt A."/>
            <person name="Yoshinaga Y."/>
            <person name="Zwiers L.-H."/>
            <person name="Turgeon B."/>
            <person name="Goodwin S."/>
            <person name="Spatafora J."/>
            <person name="Crous P."/>
            <person name="Grigoriev I."/>
        </authorList>
    </citation>
    <scope>NUCLEOTIDE SEQUENCE</scope>
    <source>
        <strain evidence="3">CBS 101060</strain>
    </source>
</reference>
<comment type="caution">
    <text evidence="3">The sequence shown here is derived from an EMBL/GenBank/DDBJ whole genome shotgun (WGS) entry which is preliminary data.</text>
</comment>
<dbReference type="GO" id="GO:0006325">
    <property type="term" value="P:chromatin organization"/>
    <property type="evidence" value="ECO:0007669"/>
    <property type="project" value="TreeGrafter"/>
</dbReference>
<dbReference type="PANTHER" id="PTHR12722:SF0">
    <property type="entry name" value="PROTEIN FAM50A"/>
    <property type="match status" value="1"/>
</dbReference>
<name>A0A9P4VSM8_9PEZI</name>
<dbReference type="InterPro" id="IPR007005">
    <property type="entry name" value="XAP5"/>
</dbReference>
<dbReference type="PANTHER" id="PTHR12722">
    <property type="entry name" value="XAP-5 PROTEIN-RELATED"/>
    <property type="match status" value="1"/>
</dbReference>
<feature type="domain" description="FAM50A/XAP5 C-terminal" evidence="2">
    <location>
        <begin position="185"/>
        <end position="364"/>
    </location>
</feature>
<evidence type="ECO:0000313" key="3">
    <source>
        <dbReference type="EMBL" id="KAF2842203.1"/>
    </source>
</evidence>
<sequence>MGASNPPSNEPSRSSTPTTAANSRFTSQQATAEDVLKSQTVGLVNLSEFRKRRAEAIEQKATEAFSTHNDSGSSTPRDGASTPQPKKKKRKNVNRGKLSFDLDEEEEGSSTSAAPTPRSNTPDDRGSKSITAEEEEATLPRRLGPNSNVKFVPKAVTKSALLKEAQTREQLRKEFLAMQEAVKATEIVIPFVFFDGTNIPGGMCKLKKGDHIWLFLDRARKVGAETGVGGGDKSRKDWARISVDDLMLVRDEIIIPHHYEFYYFLINKTVGFNGRLFNYSPDPTSTTILPTDKSTNLTGYDPLSRPNKEKKKAVITAVDSELEGFKDDPTATKVVDRRWYERNKHIYPASVWEEFDPMKDYSKGLRKDQEGNAFFLASR</sequence>
<dbReference type="Pfam" id="PF04921">
    <property type="entry name" value="XAP5"/>
    <property type="match status" value="1"/>
</dbReference>
<dbReference type="AlphaFoldDB" id="A0A9P4VSM8"/>
<evidence type="ECO:0000259" key="2">
    <source>
        <dbReference type="Pfam" id="PF04921"/>
    </source>
</evidence>
<evidence type="ECO:0000313" key="4">
    <source>
        <dbReference type="Proteomes" id="UP000799429"/>
    </source>
</evidence>
<feature type="compositionally biased region" description="Low complexity" evidence="1">
    <location>
        <begin position="1"/>
        <end position="19"/>
    </location>
</feature>
<feature type="compositionally biased region" description="Basic residues" evidence="1">
    <location>
        <begin position="85"/>
        <end position="94"/>
    </location>
</feature>
<feature type="region of interest" description="Disordered" evidence="1">
    <location>
        <begin position="59"/>
        <end position="147"/>
    </location>
</feature>
<proteinExistence type="predicted"/>